<dbReference type="Proteomes" id="UP001219297">
    <property type="component" value="Unassembled WGS sequence"/>
</dbReference>
<organism evidence="2 3">
    <name type="scientific">Actinotignum sanguinis</name>
    <dbReference type="NCBI Taxonomy" id="1445614"/>
    <lineage>
        <taxon>Bacteria</taxon>
        <taxon>Bacillati</taxon>
        <taxon>Actinomycetota</taxon>
        <taxon>Actinomycetes</taxon>
        <taxon>Actinomycetales</taxon>
        <taxon>Actinomycetaceae</taxon>
        <taxon>Actinotignum</taxon>
    </lineage>
</organism>
<comment type="caution">
    <text evidence="2">The sequence shown here is derived from an EMBL/GenBank/DDBJ whole genome shotgun (WGS) entry which is preliminary data.</text>
</comment>
<gene>
    <name evidence="2" type="ORF">PWJ81_07690</name>
</gene>
<accession>A0ABT5V7L9</accession>
<protein>
    <recommendedName>
        <fullName evidence="4">TPM domain-containing protein</fullName>
    </recommendedName>
</protein>
<dbReference type="EMBL" id="JARBHI010000019">
    <property type="protein sequence ID" value="MDE1656949.1"/>
    <property type="molecule type" value="Genomic_DNA"/>
</dbReference>
<dbReference type="RefSeq" id="WP_274734303.1">
    <property type="nucleotide sequence ID" value="NZ_CAMXYX010000036.1"/>
</dbReference>
<keyword evidence="1" id="KW-0732">Signal</keyword>
<evidence type="ECO:0008006" key="4">
    <source>
        <dbReference type="Google" id="ProtNLM"/>
    </source>
</evidence>
<feature type="signal peptide" evidence="1">
    <location>
        <begin position="1"/>
        <end position="30"/>
    </location>
</feature>
<name>A0ABT5V7L9_9ACTO</name>
<dbReference type="GeneID" id="83609187"/>
<sequence>MNTRIFATKVTVSSALAIALALGTTSIAVAQPNAMHGDSSAVLSVDELQGVESVDLDAEEIDAVAADIETLFSVYLSQNKSGKWYITQSGMESEVPQSDLAVIVSMLNGDTRFAGSAGNTTRSLSPYAQCIIDASGLGALGGLFSGAIGSLIERGLWKEAAIKIVKIVGKNAIKGGVVGLAAMLAGSAIWCLTPWSK</sequence>
<evidence type="ECO:0000313" key="3">
    <source>
        <dbReference type="Proteomes" id="UP001219297"/>
    </source>
</evidence>
<feature type="chain" id="PRO_5047061273" description="TPM domain-containing protein" evidence="1">
    <location>
        <begin position="31"/>
        <end position="197"/>
    </location>
</feature>
<evidence type="ECO:0000313" key="2">
    <source>
        <dbReference type="EMBL" id="MDE1656949.1"/>
    </source>
</evidence>
<reference evidence="2 3" key="1">
    <citation type="submission" date="2023-02" db="EMBL/GenBank/DDBJ databases">
        <title>Defining the Infant Male Urobiome and Moving Towards Mechanisms in Urobiome Research.</title>
        <authorList>
            <person name="Reasoner S."/>
            <person name="Flores V."/>
            <person name="Van Horn G."/>
            <person name="Morales G."/>
            <person name="Peard L."/>
            <person name="Abelson B."/>
            <person name="Manuel C."/>
            <person name="Lee J."/>
            <person name="Baker B."/>
            <person name="Williams T."/>
            <person name="Schmitz J."/>
            <person name="Clayton D."/>
            <person name="Hadjifrangiskou M."/>
        </authorList>
    </citation>
    <scope>NUCLEOTIDE SEQUENCE [LARGE SCALE GENOMIC DNA]</scope>
    <source>
        <strain evidence="2 3">AS1053</strain>
    </source>
</reference>
<proteinExistence type="predicted"/>
<evidence type="ECO:0000256" key="1">
    <source>
        <dbReference type="SAM" id="SignalP"/>
    </source>
</evidence>
<keyword evidence="3" id="KW-1185">Reference proteome</keyword>